<feature type="domain" description="Fido" evidence="1">
    <location>
        <begin position="4"/>
        <end position="124"/>
    </location>
</feature>
<dbReference type="InterPro" id="IPR006440">
    <property type="entry name" value="Doc"/>
</dbReference>
<keyword evidence="3" id="KW-1185">Reference proteome</keyword>
<protein>
    <submittedName>
        <fullName evidence="2">Phage killer protein</fullName>
    </submittedName>
</protein>
<gene>
    <name evidence="2" type="ORF">AM592_01155</name>
</gene>
<sequence>MRFLTIQEVIALNKYLIQTLSPGELIGVKEPSLLESAVYRPQSSAFGEDAYPTLFEKGAALFESLAQNHAFQNANKRTALLSLTFFLRYNGYHFEMTTEDKIEFTVSIVKKEISFEHLVSIIREHSKEIME</sequence>
<evidence type="ECO:0000259" key="1">
    <source>
        <dbReference type="PROSITE" id="PS51459"/>
    </source>
</evidence>
<dbReference type="AlphaFoldDB" id="A0A0M4FE46"/>
<dbReference type="PANTHER" id="PTHR39426">
    <property type="entry name" value="HOMOLOGY TO DEATH-ON-CURING PROTEIN OF PHAGE P1"/>
    <property type="match status" value="1"/>
</dbReference>
<proteinExistence type="predicted"/>
<dbReference type="OrthoDB" id="9802752at2"/>
<dbReference type="NCBIfam" id="TIGR01550">
    <property type="entry name" value="DOC_P1"/>
    <property type="match status" value="1"/>
</dbReference>
<dbReference type="Proteomes" id="UP000067625">
    <property type="component" value="Chromosome"/>
</dbReference>
<dbReference type="PROSITE" id="PS51459">
    <property type="entry name" value="FIDO"/>
    <property type="match status" value="1"/>
</dbReference>
<dbReference type="Pfam" id="PF02661">
    <property type="entry name" value="Fic"/>
    <property type="match status" value="1"/>
</dbReference>
<evidence type="ECO:0000313" key="2">
    <source>
        <dbReference type="EMBL" id="ALC80361.1"/>
    </source>
</evidence>
<dbReference type="EMBL" id="CP012600">
    <property type="protein sequence ID" value="ALC80361.1"/>
    <property type="molecule type" value="Genomic_DNA"/>
</dbReference>
<accession>A0A0M4FE46</accession>
<dbReference type="PATRIC" id="fig|1441095.3.peg.257"/>
<dbReference type="InterPro" id="IPR003812">
    <property type="entry name" value="Fido"/>
</dbReference>
<dbReference type="InterPro" id="IPR053737">
    <property type="entry name" value="Type_II_TA_Toxin"/>
</dbReference>
<dbReference type="GO" id="GO:0016301">
    <property type="term" value="F:kinase activity"/>
    <property type="evidence" value="ECO:0007669"/>
    <property type="project" value="InterPro"/>
</dbReference>
<dbReference type="Gene3D" id="1.20.120.1870">
    <property type="entry name" value="Fic/DOC protein, Fido domain"/>
    <property type="match status" value="1"/>
</dbReference>
<dbReference type="PANTHER" id="PTHR39426:SF1">
    <property type="entry name" value="HOMOLOGY TO DEATH-ON-CURING PROTEIN OF PHAGE P1"/>
    <property type="match status" value="1"/>
</dbReference>
<reference evidence="3" key="1">
    <citation type="submission" date="2015-08" db="EMBL/GenBank/DDBJ databases">
        <title>Genome sequencing project for genomic taxonomy and phylogenomics of Bacillus-like bacteria.</title>
        <authorList>
            <person name="Liu B."/>
            <person name="Wang J."/>
            <person name="Zhu Y."/>
            <person name="Liu G."/>
            <person name="Chen Q."/>
            <person name="Chen Z."/>
            <person name="Lan J."/>
            <person name="Che J."/>
            <person name="Ge C."/>
            <person name="Shi H."/>
            <person name="Pan Z."/>
            <person name="Liu X."/>
        </authorList>
    </citation>
    <scope>NUCLEOTIDE SEQUENCE [LARGE SCALE GENOMIC DNA]</scope>
    <source>
        <strain evidence="3">FJAT-4402</strain>
    </source>
</reference>
<dbReference type="RefSeq" id="WP_053602086.1">
    <property type="nucleotide sequence ID" value="NZ_CP012600.1"/>
</dbReference>
<evidence type="ECO:0000313" key="3">
    <source>
        <dbReference type="Proteomes" id="UP000067625"/>
    </source>
</evidence>
<reference evidence="2 3" key="2">
    <citation type="journal article" date="2016" name="Int. J. Syst. Evol. Microbiol.">
        <title>Bacillus gobiensis sp. nov., isolated from a soil sample.</title>
        <authorList>
            <person name="Liu B."/>
            <person name="Liu G.H."/>
            <person name="Cetin S."/>
            <person name="Schumann P."/>
            <person name="Pan Z.Z."/>
            <person name="Chen Q.Q."/>
        </authorList>
    </citation>
    <scope>NUCLEOTIDE SEQUENCE [LARGE SCALE GENOMIC DNA]</scope>
    <source>
        <strain evidence="2 3">FJAT-4402</strain>
    </source>
</reference>
<name>A0A0M4FE46_9BACI</name>
<dbReference type="STRING" id="1441095.AM592_01155"/>
<organism evidence="2 3">
    <name type="scientific">Bacillus gobiensis</name>
    <dbReference type="NCBI Taxonomy" id="1441095"/>
    <lineage>
        <taxon>Bacteria</taxon>
        <taxon>Bacillati</taxon>
        <taxon>Bacillota</taxon>
        <taxon>Bacilli</taxon>
        <taxon>Bacillales</taxon>
        <taxon>Bacillaceae</taxon>
        <taxon>Bacillus</taxon>
    </lineage>
</organism>